<name>A0A8S4QNI3_9NEOP</name>
<evidence type="ECO:0000313" key="2">
    <source>
        <dbReference type="EMBL" id="CAH2215583.1"/>
    </source>
</evidence>
<protein>
    <submittedName>
        <fullName evidence="2">Jg27687 protein</fullName>
    </submittedName>
</protein>
<evidence type="ECO:0000313" key="3">
    <source>
        <dbReference type="Proteomes" id="UP000838756"/>
    </source>
</evidence>
<feature type="region of interest" description="Disordered" evidence="1">
    <location>
        <begin position="1"/>
        <end position="54"/>
    </location>
</feature>
<dbReference type="Proteomes" id="UP000838756">
    <property type="component" value="Unassembled WGS sequence"/>
</dbReference>
<reference evidence="2" key="1">
    <citation type="submission" date="2022-03" db="EMBL/GenBank/DDBJ databases">
        <authorList>
            <person name="Lindestad O."/>
        </authorList>
    </citation>
    <scope>NUCLEOTIDE SEQUENCE</scope>
</reference>
<organism evidence="2 3">
    <name type="scientific">Pararge aegeria aegeria</name>
    <dbReference type="NCBI Taxonomy" id="348720"/>
    <lineage>
        <taxon>Eukaryota</taxon>
        <taxon>Metazoa</taxon>
        <taxon>Ecdysozoa</taxon>
        <taxon>Arthropoda</taxon>
        <taxon>Hexapoda</taxon>
        <taxon>Insecta</taxon>
        <taxon>Pterygota</taxon>
        <taxon>Neoptera</taxon>
        <taxon>Endopterygota</taxon>
        <taxon>Lepidoptera</taxon>
        <taxon>Glossata</taxon>
        <taxon>Ditrysia</taxon>
        <taxon>Papilionoidea</taxon>
        <taxon>Nymphalidae</taxon>
        <taxon>Satyrinae</taxon>
        <taxon>Satyrini</taxon>
        <taxon>Parargina</taxon>
        <taxon>Pararge</taxon>
    </lineage>
</organism>
<feature type="non-terminal residue" evidence="2">
    <location>
        <position position="1"/>
    </location>
</feature>
<proteinExistence type="predicted"/>
<gene>
    <name evidence="2" type="primary">jg27687</name>
    <name evidence="2" type="ORF">PAEG_LOCUS3714</name>
</gene>
<dbReference type="AlphaFoldDB" id="A0A8S4QNI3"/>
<sequence length="85" mass="9072">LDRAAATLPGHDTTDPTVPPSDPSGAADGVATTEKAYRPERFPRAPFRDSGEDSRVIPADYWGSSANKEVAPNFHIRNGAFIYAG</sequence>
<dbReference type="EMBL" id="CAKXAJ010012097">
    <property type="protein sequence ID" value="CAH2215583.1"/>
    <property type="molecule type" value="Genomic_DNA"/>
</dbReference>
<accession>A0A8S4QNI3</accession>
<evidence type="ECO:0000256" key="1">
    <source>
        <dbReference type="SAM" id="MobiDB-lite"/>
    </source>
</evidence>
<comment type="caution">
    <text evidence="2">The sequence shown here is derived from an EMBL/GenBank/DDBJ whole genome shotgun (WGS) entry which is preliminary data.</text>
</comment>
<feature type="compositionally biased region" description="Basic and acidic residues" evidence="1">
    <location>
        <begin position="35"/>
        <end position="54"/>
    </location>
</feature>
<keyword evidence="3" id="KW-1185">Reference proteome</keyword>